<dbReference type="InterPro" id="IPR016461">
    <property type="entry name" value="COMT-like"/>
</dbReference>
<evidence type="ECO:0000313" key="5">
    <source>
        <dbReference type="EnsemblPlants" id="AUR62029740-RA:cds"/>
    </source>
</evidence>
<dbReference type="SUPFAM" id="SSF53335">
    <property type="entry name" value="S-adenosyl-L-methionine-dependent methyltransferases"/>
    <property type="match status" value="1"/>
</dbReference>
<feature type="domain" description="O-methyltransferase C-terminal" evidence="4">
    <location>
        <begin position="2"/>
        <end position="135"/>
    </location>
</feature>
<keyword evidence="3" id="KW-0949">S-adenosyl-L-methionine</keyword>
<dbReference type="Gramene" id="AUR62029740-RA">
    <property type="protein sequence ID" value="AUR62029740-RA:cds"/>
    <property type="gene ID" value="AUR62029740"/>
</dbReference>
<keyword evidence="6" id="KW-1185">Reference proteome</keyword>
<reference evidence="5" key="2">
    <citation type="submission" date="2021-03" db="UniProtKB">
        <authorList>
            <consortium name="EnsemblPlants"/>
        </authorList>
    </citation>
    <scope>IDENTIFICATION</scope>
</reference>
<evidence type="ECO:0000256" key="1">
    <source>
        <dbReference type="ARBA" id="ARBA00022603"/>
    </source>
</evidence>
<protein>
    <recommendedName>
        <fullName evidence="4">O-methyltransferase C-terminal domain-containing protein</fullName>
    </recommendedName>
</protein>
<name>A0A803MHZ2_CHEQI</name>
<dbReference type="Gene3D" id="3.40.50.150">
    <property type="entry name" value="Vaccinia Virus protein VP39"/>
    <property type="match status" value="1"/>
</dbReference>
<dbReference type="EnsemblPlants" id="AUR62029740-RA">
    <property type="protein sequence ID" value="AUR62029740-RA:cds"/>
    <property type="gene ID" value="AUR62029740"/>
</dbReference>
<reference evidence="5" key="1">
    <citation type="journal article" date="2017" name="Nature">
        <title>The genome of Chenopodium quinoa.</title>
        <authorList>
            <person name="Jarvis D.E."/>
            <person name="Ho Y.S."/>
            <person name="Lightfoot D.J."/>
            <person name="Schmoeckel S.M."/>
            <person name="Li B."/>
            <person name="Borm T.J.A."/>
            <person name="Ohyanagi H."/>
            <person name="Mineta K."/>
            <person name="Michell C.T."/>
            <person name="Saber N."/>
            <person name="Kharbatia N.M."/>
            <person name="Rupper R.R."/>
            <person name="Sharp A.R."/>
            <person name="Dally N."/>
            <person name="Boughton B.A."/>
            <person name="Woo Y.H."/>
            <person name="Gao G."/>
            <person name="Schijlen E.G.W.M."/>
            <person name="Guo X."/>
            <person name="Momin A.A."/>
            <person name="Negrao S."/>
            <person name="Al-Babili S."/>
            <person name="Gehring C."/>
            <person name="Roessner U."/>
            <person name="Jung C."/>
            <person name="Murphy K."/>
            <person name="Arold S.T."/>
            <person name="Gojobori T."/>
            <person name="van der Linden C.G."/>
            <person name="van Loo E.N."/>
            <person name="Jellen E.N."/>
            <person name="Maughan P.J."/>
            <person name="Tester M."/>
        </authorList>
    </citation>
    <scope>NUCLEOTIDE SEQUENCE [LARGE SCALE GENOMIC DNA]</scope>
    <source>
        <strain evidence="5">cv. PI 614886</strain>
    </source>
</reference>
<dbReference type="PROSITE" id="PS51683">
    <property type="entry name" value="SAM_OMT_II"/>
    <property type="match status" value="1"/>
</dbReference>
<dbReference type="PANTHER" id="PTHR11746">
    <property type="entry name" value="O-METHYLTRANSFERASE"/>
    <property type="match status" value="1"/>
</dbReference>
<dbReference type="Proteomes" id="UP000596660">
    <property type="component" value="Unplaced"/>
</dbReference>
<dbReference type="AlphaFoldDB" id="A0A803MHZ2"/>
<sequence length="155" mass="17501">MAKAIAKLFPELRCTVFDLPHVVQGFTGYGSNLMYVGGDMFEAVPPAQVVLLKWILHTWSDEDCIKILERCKEAIPSKDGGGKIIIIDMVVENANNIPNYLNSQLVFDMLMMNATTGGKERNEEEWKKLFISAGLNDYKIYPILESRSIIEVYPL</sequence>
<dbReference type="GO" id="GO:0008171">
    <property type="term" value="F:O-methyltransferase activity"/>
    <property type="evidence" value="ECO:0007669"/>
    <property type="project" value="InterPro"/>
</dbReference>
<evidence type="ECO:0000256" key="3">
    <source>
        <dbReference type="ARBA" id="ARBA00022691"/>
    </source>
</evidence>
<dbReference type="Pfam" id="PF00891">
    <property type="entry name" value="Methyltransf_2"/>
    <property type="match status" value="1"/>
</dbReference>
<organism evidence="5 6">
    <name type="scientific">Chenopodium quinoa</name>
    <name type="common">Quinoa</name>
    <dbReference type="NCBI Taxonomy" id="63459"/>
    <lineage>
        <taxon>Eukaryota</taxon>
        <taxon>Viridiplantae</taxon>
        <taxon>Streptophyta</taxon>
        <taxon>Embryophyta</taxon>
        <taxon>Tracheophyta</taxon>
        <taxon>Spermatophyta</taxon>
        <taxon>Magnoliopsida</taxon>
        <taxon>eudicotyledons</taxon>
        <taxon>Gunneridae</taxon>
        <taxon>Pentapetalae</taxon>
        <taxon>Caryophyllales</taxon>
        <taxon>Chenopodiaceae</taxon>
        <taxon>Chenopodioideae</taxon>
        <taxon>Atripliceae</taxon>
        <taxon>Chenopodium</taxon>
    </lineage>
</organism>
<dbReference type="InterPro" id="IPR029063">
    <property type="entry name" value="SAM-dependent_MTases_sf"/>
</dbReference>
<proteinExistence type="predicted"/>
<dbReference type="GO" id="GO:0032259">
    <property type="term" value="P:methylation"/>
    <property type="evidence" value="ECO:0007669"/>
    <property type="project" value="UniProtKB-KW"/>
</dbReference>
<evidence type="ECO:0000259" key="4">
    <source>
        <dbReference type="Pfam" id="PF00891"/>
    </source>
</evidence>
<dbReference type="OMA" id="INLCARV"/>
<keyword evidence="1" id="KW-0489">Methyltransferase</keyword>
<evidence type="ECO:0000313" key="6">
    <source>
        <dbReference type="Proteomes" id="UP000596660"/>
    </source>
</evidence>
<keyword evidence="2" id="KW-0808">Transferase</keyword>
<dbReference type="InterPro" id="IPR001077">
    <property type="entry name" value="COMT_C"/>
</dbReference>
<accession>A0A803MHZ2</accession>
<evidence type="ECO:0000256" key="2">
    <source>
        <dbReference type="ARBA" id="ARBA00022679"/>
    </source>
</evidence>